<keyword evidence="3" id="KW-1185">Reference proteome</keyword>
<dbReference type="InterPro" id="IPR015943">
    <property type="entry name" value="WD40/YVTN_repeat-like_dom_sf"/>
</dbReference>
<gene>
    <name evidence="2" type="ORF">ACFQ2Z_20555</name>
</gene>
<name>A0ABW3SG05_9BACL</name>
<comment type="caution">
    <text evidence="2">The sequence shown here is derived from an EMBL/GenBank/DDBJ whole genome shotgun (WGS) entry which is preliminary data.</text>
</comment>
<proteinExistence type="predicted"/>
<protein>
    <submittedName>
        <fullName evidence="2">Uncharacterized protein</fullName>
    </submittedName>
</protein>
<accession>A0ABW3SG05</accession>
<feature type="signal peptide" evidence="1">
    <location>
        <begin position="1"/>
        <end position="24"/>
    </location>
</feature>
<sequence length="668" mass="74074">MLVWVVCLSLVLSFWVPFGTPVQAGADNKTMESITLRESPFSIGEGWTVNASFNSNAPYALAKGKNEYFAVGPYGTVMRSTDGVAWKALSKFGGYHLTAIDWDGSKYVMFGSNTEFAMNLYGRPSEGFISSDGLTWTKLDFDPGETICQLVWGEAGFVAIGNKHIFTSKDGENWTTSRSLNNEYFADTLSYVNGSYFITSEYDQKFVLVSKDGQNWSSKTYNSSAAIHDMVWTGKQYLGVGNGIYTSPDGFTWTKQAKSPSGAELMTITHGHGIYVITGATDQTNGVNKNVAYSSKDGVTWKKTDLSYLHANIYIVYPVASGFAGIGSNDRQDFPDSTYALYTKDGSSWSYRLTGSQTGGELGGIATNGKRTVAVGLDGNVIYTDDGTTWRGGSPFAYRDRLGRPNLYDVVWGANKFVATGHNGIYYSTDGYSWKQASVPFKDQYGQLRNILWTGKFFVASDQSYGTYKSKDGLKWTRVASVSQEDWLTSMIWDGKRLLAAFRVHNYNTGLGTTKLMQTTDGTNWKLVKTIDLNQTYLAWNGTSYVALDLYNSQKSWVSKDGINWTKKQMTFPNGSFDALDFLTSFDGKFFAMGTDYDVVNGENVPYHVYYLSKDGVQWKKVAIPPIYQGVHGAGTQRMFDGIKVYGKYIFVGGNDEIMYADRLASLK</sequence>
<evidence type="ECO:0000256" key="1">
    <source>
        <dbReference type="SAM" id="SignalP"/>
    </source>
</evidence>
<reference evidence="3" key="1">
    <citation type="journal article" date="2019" name="Int. J. Syst. Evol. Microbiol.">
        <title>The Global Catalogue of Microorganisms (GCM) 10K type strain sequencing project: providing services to taxonomists for standard genome sequencing and annotation.</title>
        <authorList>
            <consortium name="The Broad Institute Genomics Platform"/>
            <consortium name="The Broad Institute Genome Sequencing Center for Infectious Disease"/>
            <person name="Wu L."/>
            <person name="Ma J."/>
        </authorList>
    </citation>
    <scope>NUCLEOTIDE SEQUENCE [LARGE SCALE GENOMIC DNA]</scope>
    <source>
        <strain evidence="3">CCUG 48216</strain>
    </source>
</reference>
<organism evidence="2 3">
    <name type="scientific">Paenibacillus timonensis</name>
    <dbReference type="NCBI Taxonomy" id="225915"/>
    <lineage>
        <taxon>Bacteria</taxon>
        <taxon>Bacillati</taxon>
        <taxon>Bacillota</taxon>
        <taxon>Bacilli</taxon>
        <taxon>Bacillales</taxon>
        <taxon>Paenibacillaceae</taxon>
        <taxon>Paenibacillus</taxon>
    </lineage>
</organism>
<dbReference type="SUPFAM" id="SSF110296">
    <property type="entry name" value="Oligoxyloglucan reducing end-specific cellobiohydrolase"/>
    <property type="match status" value="1"/>
</dbReference>
<dbReference type="Gene3D" id="2.130.10.10">
    <property type="entry name" value="YVTN repeat-like/Quinoprotein amine dehydrogenase"/>
    <property type="match status" value="1"/>
</dbReference>
<dbReference type="RefSeq" id="WP_270406810.1">
    <property type="nucleotide sequence ID" value="NZ_JAQDEO010000055.1"/>
</dbReference>
<evidence type="ECO:0000313" key="3">
    <source>
        <dbReference type="Proteomes" id="UP001597211"/>
    </source>
</evidence>
<dbReference type="Proteomes" id="UP001597211">
    <property type="component" value="Unassembled WGS sequence"/>
</dbReference>
<dbReference type="EMBL" id="JBHTKZ010000054">
    <property type="protein sequence ID" value="MFD1183741.1"/>
    <property type="molecule type" value="Genomic_DNA"/>
</dbReference>
<keyword evidence="1" id="KW-0732">Signal</keyword>
<dbReference type="InterPro" id="IPR036278">
    <property type="entry name" value="Sialidase_sf"/>
</dbReference>
<dbReference type="SUPFAM" id="SSF50939">
    <property type="entry name" value="Sialidases"/>
    <property type="match status" value="1"/>
</dbReference>
<evidence type="ECO:0000313" key="2">
    <source>
        <dbReference type="EMBL" id="MFD1183741.1"/>
    </source>
</evidence>
<feature type="chain" id="PRO_5045300191" evidence="1">
    <location>
        <begin position="25"/>
        <end position="668"/>
    </location>
</feature>